<reference evidence="2 3" key="1">
    <citation type="submission" date="2017-11" db="EMBL/GenBank/DDBJ databases">
        <title>Streptomyces carmine sp. nov., a novel actinomycete isolated from Sophora alopecuroides in Xinjiang, China.</title>
        <authorList>
            <person name="Wang Y."/>
            <person name="Luo X."/>
            <person name="Wan C."/>
            <person name="Zhang L."/>
        </authorList>
    </citation>
    <scope>NUCLEOTIDE SEQUENCE [LARGE SCALE GENOMIC DNA]</scope>
    <source>
        <strain evidence="2 3">TRM SA0054</strain>
    </source>
</reference>
<dbReference type="InterPro" id="IPR002645">
    <property type="entry name" value="STAS_dom"/>
</dbReference>
<dbReference type="CDD" id="cd07043">
    <property type="entry name" value="STAS_anti-anti-sigma_factors"/>
    <property type="match status" value="1"/>
</dbReference>
<feature type="domain" description="STAS" evidence="1">
    <location>
        <begin position="1"/>
        <end position="86"/>
    </location>
</feature>
<name>A0A2M8LZE8_9ACTN</name>
<dbReference type="GO" id="GO:0043856">
    <property type="term" value="F:anti-sigma factor antagonist activity"/>
    <property type="evidence" value="ECO:0007669"/>
    <property type="project" value="TreeGrafter"/>
</dbReference>
<evidence type="ECO:0000313" key="3">
    <source>
        <dbReference type="Proteomes" id="UP000230407"/>
    </source>
</evidence>
<dbReference type="Gene3D" id="3.30.750.24">
    <property type="entry name" value="STAS domain"/>
    <property type="match status" value="1"/>
</dbReference>
<proteinExistence type="predicted"/>
<accession>A0A2M8LZE8</accession>
<sequence>MGRRVLPRGYGSVQSHTVLVLDLAVVDLADSSALNALITVYNRAQAAGGRLALAAVPERLGRLLAITGTDTVLPAYPTAVDAIEAMAAADAGGSTTVDAPVTGASR</sequence>
<comment type="caution">
    <text evidence="2">The sequence shown here is derived from an EMBL/GenBank/DDBJ whole genome shotgun (WGS) entry which is preliminary data.</text>
</comment>
<protein>
    <recommendedName>
        <fullName evidence="1">STAS domain-containing protein</fullName>
    </recommendedName>
</protein>
<organism evidence="2 3">
    <name type="scientific">Streptomyces carminius</name>
    <dbReference type="NCBI Taxonomy" id="2665496"/>
    <lineage>
        <taxon>Bacteria</taxon>
        <taxon>Bacillati</taxon>
        <taxon>Actinomycetota</taxon>
        <taxon>Actinomycetes</taxon>
        <taxon>Kitasatosporales</taxon>
        <taxon>Streptomycetaceae</taxon>
        <taxon>Streptomyces</taxon>
    </lineage>
</organism>
<evidence type="ECO:0000259" key="1">
    <source>
        <dbReference type="PROSITE" id="PS50801"/>
    </source>
</evidence>
<dbReference type="Pfam" id="PF01740">
    <property type="entry name" value="STAS"/>
    <property type="match status" value="1"/>
</dbReference>
<keyword evidence="3" id="KW-1185">Reference proteome</keyword>
<dbReference type="Proteomes" id="UP000230407">
    <property type="component" value="Unassembled WGS sequence"/>
</dbReference>
<dbReference type="PANTHER" id="PTHR33495">
    <property type="entry name" value="ANTI-SIGMA FACTOR ANTAGONIST TM_1081-RELATED-RELATED"/>
    <property type="match status" value="1"/>
</dbReference>
<gene>
    <name evidence="2" type="ORF">CUT44_13085</name>
</gene>
<dbReference type="SUPFAM" id="SSF52091">
    <property type="entry name" value="SpoIIaa-like"/>
    <property type="match status" value="1"/>
</dbReference>
<dbReference type="AlphaFoldDB" id="A0A2M8LZE8"/>
<dbReference type="PANTHER" id="PTHR33495:SF2">
    <property type="entry name" value="ANTI-SIGMA FACTOR ANTAGONIST TM_1081-RELATED"/>
    <property type="match status" value="1"/>
</dbReference>
<dbReference type="EMBL" id="PGGW01000044">
    <property type="protein sequence ID" value="PJE97310.1"/>
    <property type="molecule type" value="Genomic_DNA"/>
</dbReference>
<evidence type="ECO:0000313" key="2">
    <source>
        <dbReference type="EMBL" id="PJE97310.1"/>
    </source>
</evidence>
<dbReference type="PROSITE" id="PS50801">
    <property type="entry name" value="STAS"/>
    <property type="match status" value="1"/>
</dbReference>
<dbReference type="InterPro" id="IPR036513">
    <property type="entry name" value="STAS_dom_sf"/>
</dbReference>